<name>A0AA88SZT6_TACVA</name>
<dbReference type="EMBL" id="JAVHJS010000006">
    <property type="protein sequence ID" value="KAK2854884.1"/>
    <property type="molecule type" value="Genomic_DNA"/>
</dbReference>
<keyword evidence="3" id="KW-1185">Reference proteome</keyword>
<feature type="compositionally biased region" description="Polar residues" evidence="1">
    <location>
        <begin position="137"/>
        <end position="153"/>
    </location>
</feature>
<feature type="compositionally biased region" description="Basic and acidic residues" evidence="1">
    <location>
        <begin position="85"/>
        <end position="104"/>
    </location>
</feature>
<reference evidence="2" key="1">
    <citation type="submission" date="2023-08" db="EMBL/GenBank/DDBJ databases">
        <title>Pelteobagrus vachellii genome.</title>
        <authorList>
            <person name="Liu H."/>
        </authorList>
    </citation>
    <scope>NUCLEOTIDE SEQUENCE</scope>
    <source>
        <strain evidence="2">PRFRI_2022a</strain>
        <tissue evidence="2">Muscle</tissue>
    </source>
</reference>
<sequence length="589" mass="66145">MHPSSAISFESGLDRGVPWGRDLITFMTSAAGYMMRTLQKPHKNKSSKRQVNHRRFLHNMIQRKFTEIEAANHQLATGLFSTDTESQRQSEVKSTHKPESEKNLKKATAVFGEDETKHLDEDNDTQTLDSLVINPHENSLRNTSTNNPNNGKVNQIREDGEEVERSDENSPQEITELTGEREQFQWASAELSDLTPLTNIIVEDSVFTSHASIERITDYSQVQISNSPEGEQQYLGLTLFDLSPTSPVSPLSLNSCDFDVQIQPDNDPTSQIQHIAENLQMDLMENLELLDSEEYLQNIDQMDMAAVWDIHNEEDLSCFQDSLSFLNTSHADFSMDKQATCGNRDIFGGLRQNTTIPENPVQDTNSDDELVSNITYSLGHYGSSGHHNQASQTKEAMNCYINQPDISTAVKNRGQNSSRGTWTIYEQGKFLSHILGELKHDPSDQSQPKNWEQHLNYYNHEPSKEESPCYMITDEKKKTIESGSTLNPLLDLSSPVNLLSSSIANCYDFAIPLQDNGNCLGDSCSFSNHGGNQSIPSFDGVAQSFPAPYQNPRPHPVSTPPLNDEWLFSNIATEVNFNSMVRSHGHTYC</sequence>
<dbReference type="Proteomes" id="UP001187315">
    <property type="component" value="Unassembled WGS sequence"/>
</dbReference>
<organism evidence="2 3">
    <name type="scientific">Tachysurus vachellii</name>
    <name type="common">Darkbarbel catfish</name>
    <name type="synonym">Pelteobagrus vachellii</name>
    <dbReference type="NCBI Taxonomy" id="175792"/>
    <lineage>
        <taxon>Eukaryota</taxon>
        <taxon>Metazoa</taxon>
        <taxon>Chordata</taxon>
        <taxon>Craniata</taxon>
        <taxon>Vertebrata</taxon>
        <taxon>Euteleostomi</taxon>
        <taxon>Actinopterygii</taxon>
        <taxon>Neopterygii</taxon>
        <taxon>Teleostei</taxon>
        <taxon>Ostariophysi</taxon>
        <taxon>Siluriformes</taxon>
        <taxon>Bagridae</taxon>
        <taxon>Tachysurus</taxon>
    </lineage>
</organism>
<evidence type="ECO:0000256" key="1">
    <source>
        <dbReference type="SAM" id="MobiDB-lite"/>
    </source>
</evidence>
<feature type="region of interest" description="Disordered" evidence="1">
    <location>
        <begin position="137"/>
        <end position="173"/>
    </location>
</feature>
<accession>A0AA88SZT6</accession>
<dbReference type="AlphaFoldDB" id="A0AA88SZT6"/>
<evidence type="ECO:0000313" key="3">
    <source>
        <dbReference type="Proteomes" id="UP001187315"/>
    </source>
</evidence>
<evidence type="ECO:0000313" key="2">
    <source>
        <dbReference type="EMBL" id="KAK2854884.1"/>
    </source>
</evidence>
<gene>
    <name evidence="2" type="ORF">Q7C36_006753</name>
</gene>
<feature type="region of interest" description="Disordered" evidence="1">
    <location>
        <begin position="79"/>
        <end position="104"/>
    </location>
</feature>
<protein>
    <submittedName>
        <fullName evidence="2">Uncharacterized protein</fullName>
    </submittedName>
</protein>
<proteinExistence type="predicted"/>
<comment type="caution">
    <text evidence="2">The sequence shown here is derived from an EMBL/GenBank/DDBJ whole genome shotgun (WGS) entry which is preliminary data.</text>
</comment>